<proteinExistence type="predicted"/>
<dbReference type="GO" id="GO:0008270">
    <property type="term" value="F:zinc ion binding"/>
    <property type="evidence" value="ECO:0007669"/>
    <property type="project" value="InterPro"/>
</dbReference>
<evidence type="ECO:0000313" key="3">
    <source>
        <dbReference type="EMBL" id="GAH46707.1"/>
    </source>
</evidence>
<dbReference type="Gene3D" id="3.20.20.140">
    <property type="entry name" value="Metal-dependent hydrolases"/>
    <property type="match status" value="1"/>
</dbReference>
<gene>
    <name evidence="3" type="ORF">S03H2_15058</name>
</gene>
<dbReference type="PANTHER" id="PTHR10819:SF3">
    <property type="entry name" value="PHOSPHOTRIESTERASE-RELATED PROTEIN"/>
    <property type="match status" value="1"/>
</dbReference>
<comment type="caution">
    <text evidence="3">The sequence shown here is derived from an EMBL/GenBank/DDBJ whole genome shotgun (WGS) entry which is preliminary data.</text>
</comment>
<sequence length="110" mass="12542">MVTPKQSASINPSSRDDLVLEIIEVLFEAGADLHHTIICHVNYFGFHMETLCKLIDAGCYIEIDNFGRPAVPYPIFLYGRLIDTPSDTQRIDAVKKLLNDGYLNHIYPRY</sequence>
<keyword evidence="1" id="KW-0479">Metal-binding</keyword>
<dbReference type="PANTHER" id="PTHR10819">
    <property type="entry name" value="PHOSPHOTRIESTERASE-RELATED"/>
    <property type="match status" value="1"/>
</dbReference>
<dbReference type="SUPFAM" id="SSF51556">
    <property type="entry name" value="Metallo-dependent hydrolases"/>
    <property type="match status" value="1"/>
</dbReference>
<dbReference type="EMBL" id="BARU01007643">
    <property type="protein sequence ID" value="GAH46707.1"/>
    <property type="molecule type" value="Genomic_DNA"/>
</dbReference>
<reference evidence="3" key="1">
    <citation type="journal article" date="2014" name="Front. Microbiol.">
        <title>High frequency of phylogenetically diverse reductive dehalogenase-homologous genes in deep subseafloor sedimentary metagenomes.</title>
        <authorList>
            <person name="Kawai M."/>
            <person name="Futagami T."/>
            <person name="Toyoda A."/>
            <person name="Takaki Y."/>
            <person name="Nishi S."/>
            <person name="Hori S."/>
            <person name="Arai W."/>
            <person name="Tsubouchi T."/>
            <person name="Morono Y."/>
            <person name="Uchiyama I."/>
            <person name="Ito T."/>
            <person name="Fujiyama A."/>
            <person name="Inagaki F."/>
            <person name="Takami H."/>
        </authorList>
    </citation>
    <scope>NUCLEOTIDE SEQUENCE</scope>
    <source>
        <strain evidence="3">Expedition CK06-06</strain>
    </source>
</reference>
<dbReference type="GO" id="GO:0016787">
    <property type="term" value="F:hydrolase activity"/>
    <property type="evidence" value="ECO:0007669"/>
    <property type="project" value="UniProtKB-KW"/>
</dbReference>
<dbReference type="InterPro" id="IPR001559">
    <property type="entry name" value="Phosphotriesterase"/>
</dbReference>
<dbReference type="InterPro" id="IPR032466">
    <property type="entry name" value="Metal_Hydrolase"/>
</dbReference>
<dbReference type="Pfam" id="PF02126">
    <property type="entry name" value="PTE"/>
    <property type="match status" value="1"/>
</dbReference>
<dbReference type="AlphaFoldDB" id="X1FNZ8"/>
<name>X1FNZ8_9ZZZZ</name>
<accession>X1FNZ8</accession>
<evidence type="ECO:0000256" key="2">
    <source>
        <dbReference type="ARBA" id="ARBA00022801"/>
    </source>
</evidence>
<organism evidence="3">
    <name type="scientific">marine sediment metagenome</name>
    <dbReference type="NCBI Taxonomy" id="412755"/>
    <lineage>
        <taxon>unclassified sequences</taxon>
        <taxon>metagenomes</taxon>
        <taxon>ecological metagenomes</taxon>
    </lineage>
</organism>
<evidence type="ECO:0000256" key="1">
    <source>
        <dbReference type="ARBA" id="ARBA00022723"/>
    </source>
</evidence>
<keyword evidence="2" id="KW-0378">Hydrolase</keyword>
<protein>
    <submittedName>
        <fullName evidence="3">Uncharacterized protein</fullName>
    </submittedName>
</protein>